<evidence type="ECO:0000313" key="3">
    <source>
        <dbReference type="Proteomes" id="UP000011715"/>
    </source>
</evidence>
<dbReference type="EMBL" id="GL876970">
    <property type="protein sequence ID" value="KLU87706.1"/>
    <property type="molecule type" value="Genomic_DNA"/>
</dbReference>
<reference evidence="1" key="3">
    <citation type="submission" date="2011-03" db="EMBL/GenBank/DDBJ databases">
        <title>Annotation of Magnaporthe poae ATCC 64411.</title>
        <authorList>
            <person name="Ma L.-J."/>
            <person name="Dead R."/>
            <person name="Young S.K."/>
            <person name="Zeng Q."/>
            <person name="Gargeya S."/>
            <person name="Fitzgerald M."/>
            <person name="Haas B."/>
            <person name="Abouelleil A."/>
            <person name="Alvarado L."/>
            <person name="Arachchi H.M."/>
            <person name="Berlin A."/>
            <person name="Brown A."/>
            <person name="Chapman S.B."/>
            <person name="Chen Z."/>
            <person name="Dunbar C."/>
            <person name="Freedman E."/>
            <person name="Gearin G."/>
            <person name="Gellesch M."/>
            <person name="Goldberg J."/>
            <person name="Griggs A."/>
            <person name="Gujja S."/>
            <person name="Heiman D."/>
            <person name="Howarth C."/>
            <person name="Larson L."/>
            <person name="Lui A."/>
            <person name="MacDonald P.J.P."/>
            <person name="Mehta T."/>
            <person name="Montmayeur A."/>
            <person name="Murphy C."/>
            <person name="Neiman D."/>
            <person name="Pearson M."/>
            <person name="Priest M."/>
            <person name="Roberts A."/>
            <person name="Saif S."/>
            <person name="Shea T."/>
            <person name="Shenoy N."/>
            <person name="Sisk P."/>
            <person name="Stolte C."/>
            <person name="Sykes S."/>
            <person name="Yandava C."/>
            <person name="Wortman J."/>
            <person name="Nusbaum C."/>
            <person name="Birren B."/>
        </authorList>
    </citation>
    <scope>NUCLEOTIDE SEQUENCE</scope>
    <source>
        <strain evidence="1">ATCC 64411</strain>
    </source>
</reference>
<proteinExistence type="predicted"/>
<reference evidence="2" key="4">
    <citation type="journal article" date="2015" name="G3 (Bethesda)">
        <title>Genome sequences of three phytopathogenic species of the Magnaporthaceae family of fungi.</title>
        <authorList>
            <person name="Okagaki L.H."/>
            <person name="Nunes C.C."/>
            <person name="Sailsbery J."/>
            <person name="Clay B."/>
            <person name="Brown D."/>
            <person name="John T."/>
            <person name="Oh Y."/>
            <person name="Young N."/>
            <person name="Fitzgerald M."/>
            <person name="Haas B.J."/>
            <person name="Zeng Q."/>
            <person name="Young S."/>
            <person name="Adiconis X."/>
            <person name="Fan L."/>
            <person name="Levin J.Z."/>
            <person name="Mitchell T.K."/>
            <person name="Okubara P.A."/>
            <person name="Farman M.L."/>
            <person name="Kohn L.M."/>
            <person name="Birren B."/>
            <person name="Ma L.-J."/>
            <person name="Dean R.A."/>
        </authorList>
    </citation>
    <scope>NUCLEOTIDE SEQUENCE</scope>
    <source>
        <strain evidence="2">ATCC 64411 / 73-15</strain>
    </source>
</reference>
<dbReference type="VEuPathDB" id="FungiDB:MAPG_06700"/>
<reference evidence="3" key="1">
    <citation type="submission" date="2010-05" db="EMBL/GenBank/DDBJ databases">
        <title>The genome sequence of Magnaporthe poae strain ATCC 64411.</title>
        <authorList>
            <person name="Ma L.-J."/>
            <person name="Dead R."/>
            <person name="Young S."/>
            <person name="Zeng Q."/>
            <person name="Koehrsen M."/>
            <person name="Alvarado L."/>
            <person name="Berlin A."/>
            <person name="Chapman S.B."/>
            <person name="Chen Z."/>
            <person name="Freedman E."/>
            <person name="Gellesch M."/>
            <person name="Goldberg J."/>
            <person name="Griggs A."/>
            <person name="Gujja S."/>
            <person name="Heilman E.R."/>
            <person name="Heiman D."/>
            <person name="Hepburn T."/>
            <person name="Howarth C."/>
            <person name="Jen D."/>
            <person name="Larson L."/>
            <person name="Mehta T."/>
            <person name="Neiman D."/>
            <person name="Pearson M."/>
            <person name="Roberts A."/>
            <person name="Saif S."/>
            <person name="Shea T."/>
            <person name="Shenoy N."/>
            <person name="Sisk P."/>
            <person name="Stolte C."/>
            <person name="Sykes S."/>
            <person name="Walk T."/>
            <person name="White J."/>
            <person name="Yandava C."/>
            <person name="Haas B."/>
            <person name="Nusbaum C."/>
            <person name="Birren B."/>
        </authorList>
    </citation>
    <scope>NUCLEOTIDE SEQUENCE [LARGE SCALE GENOMIC DNA]</scope>
    <source>
        <strain evidence="3">ATCC 64411 / 73-15</strain>
    </source>
</reference>
<reference evidence="1" key="2">
    <citation type="submission" date="2010-05" db="EMBL/GenBank/DDBJ databases">
        <title>The Genome Sequence of Magnaporthe poae strain ATCC 64411.</title>
        <authorList>
            <consortium name="The Broad Institute Genome Sequencing Platform"/>
            <consortium name="Broad Institute Genome Sequencing Center for Infectious Disease"/>
            <person name="Ma L.-J."/>
            <person name="Dead R."/>
            <person name="Young S."/>
            <person name="Zeng Q."/>
            <person name="Koehrsen M."/>
            <person name="Alvarado L."/>
            <person name="Berlin A."/>
            <person name="Chapman S.B."/>
            <person name="Chen Z."/>
            <person name="Freedman E."/>
            <person name="Gellesch M."/>
            <person name="Goldberg J."/>
            <person name="Griggs A."/>
            <person name="Gujja S."/>
            <person name="Heilman E.R."/>
            <person name="Heiman D."/>
            <person name="Hepburn T."/>
            <person name="Howarth C."/>
            <person name="Jen D."/>
            <person name="Larson L."/>
            <person name="Mehta T."/>
            <person name="Neiman D."/>
            <person name="Pearson M."/>
            <person name="Roberts A."/>
            <person name="Saif S."/>
            <person name="Shea T."/>
            <person name="Shenoy N."/>
            <person name="Sisk P."/>
            <person name="Stolte C."/>
            <person name="Sykes S."/>
            <person name="Walk T."/>
            <person name="White J."/>
            <person name="Yandava C."/>
            <person name="Haas B."/>
            <person name="Nusbaum C."/>
            <person name="Birren B."/>
        </authorList>
    </citation>
    <scope>NUCLEOTIDE SEQUENCE</scope>
    <source>
        <strain evidence="1">ATCC 64411</strain>
    </source>
</reference>
<sequence length="153" mass="17124">MFLRGAPLNSVRPVLYIEILSPARLETFWAGLGRWPMPAMLWGRGWRAPPASVCTAVACRPLCNRRRRSRLDATQLWSELAAVFLSLLVCFDGWRESQAALQYSGLLILRLAWRMRTGNTTCCIKSALNCIGIVTTLASCGRAVPAQRMHQFS</sequence>
<organism evidence="2 3">
    <name type="scientific">Magnaporthiopsis poae (strain ATCC 64411 / 73-15)</name>
    <name type="common">Kentucky bluegrass fungus</name>
    <name type="synonym">Magnaporthe poae</name>
    <dbReference type="NCBI Taxonomy" id="644358"/>
    <lineage>
        <taxon>Eukaryota</taxon>
        <taxon>Fungi</taxon>
        <taxon>Dikarya</taxon>
        <taxon>Ascomycota</taxon>
        <taxon>Pezizomycotina</taxon>
        <taxon>Sordariomycetes</taxon>
        <taxon>Sordariomycetidae</taxon>
        <taxon>Magnaporthales</taxon>
        <taxon>Magnaporthaceae</taxon>
        <taxon>Magnaporthiopsis</taxon>
    </lineage>
</organism>
<keyword evidence="3" id="KW-1185">Reference proteome</keyword>
<gene>
    <name evidence="1" type="ORF">MAPG_06700</name>
</gene>
<reference evidence="2" key="5">
    <citation type="submission" date="2015-06" db="UniProtKB">
        <authorList>
            <consortium name="EnsemblFungi"/>
        </authorList>
    </citation>
    <scope>IDENTIFICATION</scope>
    <source>
        <strain evidence="2">ATCC 64411</strain>
    </source>
</reference>
<accession>A0A0C4E2R0</accession>
<dbReference type="AlphaFoldDB" id="A0A0C4E2R0"/>
<name>A0A0C4E2R0_MAGP6</name>
<evidence type="ECO:0000313" key="2">
    <source>
        <dbReference type="EnsemblFungi" id="MAPG_06700T0"/>
    </source>
</evidence>
<dbReference type="Proteomes" id="UP000011715">
    <property type="component" value="Unassembled WGS sequence"/>
</dbReference>
<protein>
    <submittedName>
        <fullName evidence="1 2">Uncharacterized protein</fullName>
    </submittedName>
</protein>
<dbReference type="EnsemblFungi" id="MAPG_06700T0">
    <property type="protein sequence ID" value="MAPG_06700T0"/>
    <property type="gene ID" value="MAPG_06700"/>
</dbReference>
<evidence type="ECO:0000313" key="1">
    <source>
        <dbReference type="EMBL" id="KLU87706.1"/>
    </source>
</evidence>
<dbReference type="EMBL" id="ADBL01001620">
    <property type="status" value="NOT_ANNOTATED_CDS"/>
    <property type="molecule type" value="Genomic_DNA"/>
</dbReference>